<name>A0A0C1E6M4_9NEIS</name>
<keyword evidence="4" id="KW-1185">Reference proteome</keyword>
<evidence type="ECO:0000313" key="2">
    <source>
        <dbReference type="EMBL" id="UNV88104.1"/>
    </source>
</evidence>
<reference evidence="1 3" key="1">
    <citation type="submission" date="2014-12" db="EMBL/GenBank/DDBJ databases">
        <title>Genome sequence of Morococcus cerebrosus.</title>
        <authorList>
            <person name="Shin S.-K."/>
            <person name="Yi H."/>
        </authorList>
    </citation>
    <scope>NUCLEOTIDE SEQUENCE [LARGE SCALE GENOMIC DNA]</scope>
    <source>
        <strain evidence="1 3">CIP 81.93</strain>
    </source>
</reference>
<sequence>MTTRHQLNNTELANHTFLQDMYDDDYFPHKLVQKGENILVELCRQIETEQPENLDALYELTHAATERFNELAEEFDENDSEIETVARDTIATDMEYIAQSYGFEDADIEELVAPRDW</sequence>
<protein>
    <submittedName>
        <fullName evidence="2">DUF5713 family protein</fullName>
    </submittedName>
</protein>
<accession>A0A0C1E6M4</accession>
<dbReference type="AlphaFoldDB" id="A0A0C1E6M4"/>
<dbReference type="Pfam" id="PF18977">
    <property type="entry name" value="DUF5713"/>
    <property type="match status" value="1"/>
</dbReference>
<dbReference type="EMBL" id="CP094242">
    <property type="protein sequence ID" value="UNV88104.1"/>
    <property type="molecule type" value="Genomic_DNA"/>
</dbReference>
<dbReference type="RefSeq" id="WP_039407434.1">
    <property type="nucleotide sequence ID" value="NZ_CP094242.1"/>
</dbReference>
<dbReference type="PATRIC" id="fig|1056807.3.peg.1271"/>
<reference evidence="2 4" key="2">
    <citation type="submission" date="2022-03" db="EMBL/GenBank/DDBJ databases">
        <title>Genome sequencing of Morococcus cerebrosus.</title>
        <authorList>
            <person name="Baek M.-G."/>
            <person name="Yi H."/>
        </authorList>
    </citation>
    <scope>NUCLEOTIDE SEQUENCE [LARGE SCALE GENOMIC DNA]</scope>
    <source>
        <strain evidence="2 4">CIP 81.93</strain>
    </source>
</reference>
<dbReference type="Proteomes" id="UP000031390">
    <property type="component" value="Unassembled WGS sequence"/>
</dbReference>
<evidence type="ECO:0000313" key="1">
    <source>
        <dbReference type="EMBL" id="KIC07714.1"/>
    </source>
</evidence>
<proteinExistence type="predicted"/>
<evidence type="ECO:0000313" key="4">
    <source>
        <dbReference type="Proteomes" id="UP000829504"/>
    </source>
</evidence>
<gene>
    <name evidence="1" type="ORF">MCC93_13230</name>
    <name evidence="2" type="ORF">MON37_04025</name>
</gene>
<dbReference type="InterPro" id="IPR043767">
    <property type="entry name" value="DUF5713"/>
</dbReference>
<dbReference type="Proteomes" id="UP000829504">
    <property type="component" value="Chromosome"/>
</dbReference>
<organism evidence="1 3">
    <name type="scientific">Morococcus cerebrosus</name>
    <dbReference type="NCBI Taxonomy" id="1056807"/>
    <lineage>
        <taxon>Bacteria</taxon>
        <taxon>Pseudomonadati</taxon>
        <taxon>Pseudomonadota</taxon>
        <taxon>Betaproteobacteria</taxon>
        <taxon>Neisseriales</taxon>
        <taxon>Neisseriaceae</taxon>
        <taxon>Morococcus</taxon>
    </lineage>
</organism>
<evidence type="ECO:0000313" key="3">
    <source>
        <dbReference type="Proteomes" id="UP000031390"/>
    </source>
</evidence>
<dbReference type="EMBL" id="JUFZ01000050">
    <property type="protein sequence ID" value="KIC07714.1"/>
    <property type="molecule type" value="Genomic_DNA"/>
</dbReference>